<comment type="caution">
    <text evidence="1">The sequence shown here is derived from an EMBL/GenBank/DDBJ whole genome shotgun (WGS) entry which is preliminary data.</text>
</comment>
<reference evidence="1 2" key="1">
    <citation type="journal article" date="2018" name="Evol. Lett.">
        <title>Horizontal gene cluster transfer increased hallucinogenic mushroom diversity.</title>
        <authorList>
            <person name="Reynolds H.T."/>
            <person name="Vijayakumar V."/>
            <person name="Gluck-Thaler E."/>
            <person name="Korotkin H.B."/>
            <person name="Matheny P.B."/>
            <person name="Slot J.C."/>
        </authorList>
    </citation>
    <scope>NUCLEOTIDE SEQUENCE [LARGE SCALE GENOMIC DNA]</scope>
    <source>
        <strain evidence="1 2">2629</strain>
    </source>
</reference>
<name>A0A409YPJ0_9AGAR</name>
<protein>
    <submittedName>
        <fullName evidence="1">Uncharacterized protein</fullName>
    </submittedName>
</protein>
<gene>
    <name evidence="1" type="ORF">CVT24_007168</name>
</gene>
<keyword evidence="2" id="KW-1185">Reference proteome</keyword>
<evidence type="ECO:0000313" key="1">
    <source>
        <dbReference type="EMBL" id="PPR04924.1"/>
    </source>
</evidence>
<sequence>MGHFPQIKHLYLDDGIACEEFPVSFLSKFPSLVTLKITEDCNAERPSLRFRADGFGLQRPSFNLETLHLNSGPMVEGITDVLEFYLQHAKRNGVKAFKSLKDLDVVLANEGDWNSMKALFEDEPALQSLSMDGGHCYLSVNKECGLTSSFIAGTIPGSHMELDDFIPLSDYLIPSASTLNHLSLSFPIFWLDGALEITRFQNTVAIITDNLLAAMADRSVLKSLNLTFRLGFSEKFTCPNVRQWQGFASSLASREVFPSLKEVGLEMIFIIDGEHGGEDDGTREVVEEFQDGELCTFGEKLDEALDPLHKRRDVKVAVSLDACTSWSQMCAIIQEVV</sequence>
<dbReference type="Proteomes" id="UP000284842">
    <property type="component" value="Unassembled WGS sequence"/>
</dbReference>
<accession>A0A409YPJ0</accession>
<dbReference type="SUPFAM" id="SSF52047">
    <property type="entry name" value="RNI-like"/>
    <property type="match status" value="1"/>
</dbReference>
<organism evidence="1 2">
    <name type="scientific">Panaeolus cyanescens</name>
    <dbReference type="NCBI Taxonomy" id="181874"/>
    <lineage>
        <taxon>Eukaryota</taxon>
        <taxon>Fungi</taxon>
        <taxon>Dikarya</taxon>
        <taxon>Basidiomycota</taxon>
        <taxon>Agaricomycotina</taxon>
        <taxon>Agaricomycetes</taxon>
        <taxon>Agaricomycetidae</taxon>
        <taxon>Agaricales</taxon>
        <taxon>Agaricineae</taxon>
        <taxon>Galeropsidaceae</taxon>
        <taxon>Panaeolus</taxon>
    </lineage>
</organism>
<evidence type="ECO:0000313" key="2">
    <source>
        <dbReference type="Proteomes" id="UP000284842"/>
    </source>
</evidence>
<dbReference type="InParanoid" id="A0A409YPJ0"/>
<dbReference type="EMBL" id="NHTK01000876">
    <property type="protein sequence ID" value="PPR04924.1"/>
    <property type="molecule type" value="Genomic_DNA"/>
</dbReference>
<proteinExistence type="predicted"/>
<dbReference type="AlphaFoldDB" id="A0A409YPJ0"/>